<evidence type="ECO:0000256" key="1">
    <source>
        <dbReference type="ARBA" id="ARBA00006096"/>
    </source>
</evidence>
<dbReference type="KEGG" id="psyo:PB01_02500"/>
<dbReference type="SUPFAM" id="SSF56601">
    <property type="entry name" value="beta-lactamase/transpeptidase-like"/>
    <property type="match status" value="1"/>
</dbReference>
<protein>
    <submittedName>
        <fullName evidence="3">D-alanyl-D-alanine carboxypeptidase/D-alanyl-D-alanine-endopeptidase</fullName>
        <ecNumber evidence="3">3.4.16.4</ecNumber>
    </submittedName>
</protein>
<dbReference type="Proteomes" id="UP000325517">
    <property type="component" value="Chromosome"/>
</dbReference>
<dbReference type="Gene3D" id="3.50.80.20">
    <property type="entry name" value="D-Ala-D-Ala carboxypeptidase C, peptidase S13"/>
    <property type="match status" value="1"/>
</dbReference>
<dbReference type="AlphaFoldDB" id="A0A5J6SJF8"/>
<proteinExistence type="inferred from homology"/>
<dbReference type="GO" id="GO:0009002">
    <property type="term" value="F:serine-type D-Ala-D-Ala carboxypeptidase activity"/>
    <property type="evidence" value="ECO:0007669"/>
    <property type="project" value="UniProtKB-EC"/>
</dbReference>
<name>A0A5J6SJF8_9BACI</name>
<dbReference type="InterPro" id="IPR012338">
    <property type="entry name" value="Beta-lactam/transpept-like"/>
</dbReference>
<dbReference type="RefSeq" id="WP_151698716.1">
    <property type="nucleotide sequence ID" value="NZ_CP031223.1"/>
</dbReference>
<dbReference type="OrthoDB" id="9802627at2"/>
<reference evidence="3 4" key="1">
    <citation type="submission" date="2018-07" db="EMBL/GenBank/DDBJ databases">
        <title>Complete genome sequence of Psychrobacillus sp. PB01, isolated from iceberg, and comparative genome analysis of Psychrobacillus strains.</title>
        <authorList>
            <person name="Lee P.C."/>
        </authorList>
    </citation>
    <scope>NUCLEOTIDE SEQUENCE [LARGE SCALE GENOMIC DNA]</scope>
    <source>
        <strain evidence="3 4">PB01</strain>
    </source>
</reference>
<evidence type="ECO:0000256" key="2">
    <source>
        <dbReference type="ARBA" id="ARBA00022801"/>
    </source>
</evidence>
<organism evidence="3 4">
    <name type="scientific">Psychrobacillus glaciei</name>
    <dbReference type="NCBI Taxonomy" id="2283160"/>
    <lineage>
        <taxon>Bacteria</taxon>
        <taxon>Bacillati</taxon>
        <taxon>Bacillota</taxon>
        <taxon>Bacilli</taxon>
        <taxon>Bacillales</taxon>
        <taxon>Bacillaceae</taxon>
        <taxon>Psychrobacillus</taxon>
    </lineage>
</organism>
<dbReference type="EMBL" id="CP031223">
    <property type="protein sequence ID" value="QFF97772.1"/>
    <property type="molecule type" value="Genomic_DNA"/>
</dbReference>
<dbReference type="InterPro" id="IPR000667">
    <property type="entry name" value="Peptidase_S13"/>
</dbReference>
<evidence type="ECO:0000313" key="4">
    <source>
        <dbReference type="Proteomes" id="UP000325517"/>
    </source>
</evidence>
<dbReference type="PANTHER" id="PTHR30023">
    <property type="entry name" value="D-ALANYL-D-ALANINE CARBOXYPEPTIDASE"/>
    <property type="match status" value="1"/>
</dbReference>
<dbReference type="GO" id="GO:0006508">
    <property type="term" value="P:proteolysis"/>
    <property type="evidence" value="ECO:0007669"/>
    <property type="project" value="InterPro"/>
</dbReference>
<gene>
    <name evidence="3" type="primary">dacB</name>
    <name evidence="3" type="ORF">PB01_02500</name>
</gene>
<keyword evidence="3" id="KW-0645">Protease</keyword>
<keyword evidence="3" id="KW-0121">Carboxypeptidase</keyword>
<evidence type="ECO:0000313" key="3">
    <source>
        <dbReference type="EMBL" id="QFF97772.1"/>
    </source>
</evidence>
<comment type="similarity">
    <text evidence="1">Belongs to the peptidase S13 family.</text>
</comment>
<dbReference type="Gene3D" id="3.40.710.10">
    <property type="entry name" value="DD-peptidase/beta-lactamase superfamily"/>
    <property type="match status" value="2"/>
</dbReference>
<dbReference type="NCBIfam" id="TIGR00666">
    <property type="entry name" value="PBP4"/>
    <property type="match status" value="1"/>
</dbReference>
<dbReference type="PANTHER" id="PTHR30023:SF0">
    <property type="entry name" value="PENICILLIN-SENSITIVE CARBOXYPEPTIDASE A"/>
    <property type="match status" value="1"/>
</dbReference>
<dbReference type="EC" id="3.4.16.4" evidence="3"/>
<accession>A0A5J6SJF8</accession>
<dbReference type="PRINTS" id="PR00922">
    <property type="entry name" value="DADACBPTASE3"/>
</dbReference>
<sequence length="495" mass="53866">MRRIWRKPLVSIIALFIVIGSVFFPVTVDSNVEAATSYTNLKNTINNIMMDSRMRNASTSVTIRKASTGEVVYQYEADKEITPASSLKLLTGAAALDTLGENYRFSTAVLTDGKVRNGILNGNLYIRGQGDPTLLKTQLNSFADSLVKQGIKQISGNLVGDDTWFDTVRLSAGILEEDEPYYYAAPISALTLSPNDDFDAGSVIVEAKPATNGYATKVTLTPLTSVLQVVNNSKTVPKGNKSTLKITRQVGANKVVITGNSPMGSSGAKEWISVTNPTLYTLDVFKRSIVEKGITFATSSKVLQGKTPERAHTLLSRKSMPLKELIVPFMKLSNNTHAEMLAKEMGKVTYGVGSWDAGLKVMREYGDSIGLDSSKWNFEDASGMSYSNKTTSGQLSHLLYVVRSEPWYNTYMKSLPIAGEPERFIGGTLRNRLKMAPAKGNIIAKTGSLENIKSLAGYAKTKDGETLIFTILTENAKTSTIPVIDQIATAITNFN</sequence>
<dbReference type="GO" id="GO:0000270">
    <property type="term" value="P:peptidoglycan metabolic process"/>
    <property type="evidence" value="ECO:0007669"/>
    <property type="project" value="TreeGrafter"/>
</dbReference>
<dbReference type="Pfam" id="PF02113">
    <property type="entry name" value="Peptidase_S13"/>
    <property type="match status" value="1"/>
</dbReference>
<keyword evidence="2 3" id="KW-0378">Hydrolase</keyword>
<keyword evidence="4" id="KW-1185">Reference proteome</keyword>